<protein>
    <recommendedName>
        <fullName evidence="5">DUF3105 domain-containing protein</fullName>
    </recommendedName>
</protein>
<dbReference type="Proteomes" id="UP000075420">
    <property type="component" value="Unassembled WGS sequence"/>
</dbReference>
<dbReference type="InterPro" id="IPR021454">
    <property type="entry name" value="DUF3105"/>
</dbReference>
<evidence type="ECO:0000256" key="2">
    <source>
        <dbReference type="SAM" id="SignalP"/>
    </source>
</evidence>
<name>A0A150PHI0_SORCE</name>
<dbReference type="EMBL" id="JELY01001631">
    <property type="protein sequence ID" value="KYF55112.1"/>
    <property type="molecule type" value="Genomic_DNA"/>
</dbReference>
<feature type="signal peptide" evidence="2">
    <location>
        <begin position="1"/>
        <end position="21"/>
    </location>
</feature>
<evidence type="ECO:0000313" key="4">
    <source>
        <dbReference type="Proteomes" id="UP000075420"/>
    </source>
</evidence>
<feature type="compositionally biased region" description="Low complexity" evidence="1">
    <location>
        <begin position="227"/>
        <end position="247"/>
    </location>
</feature>
<sequence length="254" mass="25876">MKRSVFARMCGAVAVVGAALAAPLCGCGQSAPPVTNDEGDASAPPEPVTLFPDAPPLPGETECKVVIRTGIPVPSAIHVPACTPVQYATNPPSGGDHWGSWAEYKRYEAEVPRELYVHNLEHGAIVLAYRCPASGCAEVTAMLEEVRTEAASDPRCLTLSGGPEARLVMTPDSALDTPIAAAAWGATYTATCLDKASLSRFVADNYARGPEDTCSGASAVDVDRPDGGAPDCDGALPDDGAPDASAGTAGGGVP</sequence>
<evidence type="ECO:0000313" key="3">
    <source>
        <dbReference type="EMBL" id="KYF55112.1"/>
    </source>
</evidence>
<feature type="region of interest" description="Disordered" evidence="1">
    <location>
        <begin position="211"/>
        <end position="254"/>
    </location>
</feature>
<keyword evidence="2" id="KW-0732">Signal</keyword>
<reference evidence="3 4" key="1">
    <citation type="submission" date="2014-02" db="EMBL/GenBank/DDBJ databases">
        <title>The small core and large imbalanced accessory genome model reveals a collaborative survival strategy of Sorangium cellulosum strains in nature.</title>
        <authorList>
            <person name="Han K."/>
            <person name="Peng R."/>
            <person name="Blom J."/>
            <person name="Li Y.-Z."/>
        </authorList>
    </citation>
    <scope>NUCLEOTIDE SEQUENCE [LARGE SCALE GENOMIC DNA]</scope>
    <source>
        <strain evidence="3 4">So0157-25</strain>
    </source>
</reference>
<dbReference type="AlphaFoldDB" id="A0A150PHI0"/>
<evidence type="ECO:0008006" key="5">
    <source>
        <dbReference type="Google" id="ProtNLM"/>
    </source>
</evidence>
<evidence type="ECO:0000256" key="1">
    <source>
        <dbReference type="SAM" id="MobiDB-lite"/>
    </source>
</evidence>
<feature type="region of interest" description="Disordered" evidence="1">
    <location>
        <begin position="34"/>
        <end position="56"/>
    </location>
</feature>
<feature type="chain" id="PRO_5007565989" description="DUF3105 domain-containing protein" evidence="2">
    <location>
        <begin position="22"/>
        <end position="254"/>
    </location>
</feature>
<gene>
    <name evidence="3" type="ORF">BE08_20770</name>
</gene>
<dbReference type="Pfam" id="PF11303">
    <property type="entry name" value="DUF3105"/>
    <property type="match status" value="1"/>
</dbReference>
<proteinExistence type="predicted"/>
<organism evidence="3 4">
    <name type="scientific">Sorangium cellulosum</name>
    <name type="common">Polyangium cellulosum</name>
    <dbReference type="NCBI Taxonomy" id="56"/>
    <lineage>
        <taxon>Bacteria</taxon>
        <taxon>Pseudomonadati</taxon>
        <taxon>Myxococcota</taxon>
        <taxon>Polyangia</taxon>
        <taxon>Polyangiales</taxon>
        <taxon>Polyangiaceae</taxon>
        <taxon>Sorangium</taxon>
    </lineage>
</organism>
<accession>A0A150PHI0</accession>
<comment type="caution">
    <text evidence="3">The sequence shown here is derived from an EMBL/GenBank/DDBJ whole genome shotgun (WGS) entry which is preliminary data.</text>
</comment>